<keyword evidence="1" id="KW-0489">Methyltransferase</keyword>
<gene>
    <name evidence="1" type="ORF">PZA08_01655</name>
</gene>
<dbReference type="Proteomes" id="UP001302493">
    <property type="component" value="Chromosome"/>
</dbReference>
<sequence>MATFVDVGANIGLFALSAARSGADRVIAIEPIPSLADQIELAAEREGLSQVEVVRKAVALAAGARTLNVSMRGDMGISSLLNLREDLSDDPYWATRSDLGFDQLVEVDVAPLADILLPLGLPGIDFIKIDCQGLDLAVLQSLGDGLRELRGGMLEVSTTRHTALYEDEASVLEDVLNWLKASSFDVYAIKPNDPALNEVNVYFCRSGVDFREYEAELGLKNLALYADRHFWHCPAPDPDPSTSPVISAMASEVARISQEVGRLSDVIAAQMSEIDEKQRLISVLTRSVEAAFDREAEAKANIGLSALQQELAGERQRAVSLGEEIDHLRHQHQAGIAELQAEVERLAKIASDEELGAKKATYDRDVALAEVQALKTRLGGLEHAQREALQKLDEATIKLDLSERLRSRLELRRSVSHNAPA</sequence>
<proteinExistence type="predicted"/>
<evidence type="ECO:0000313" key="2">
    <source>
        <dbReference type="Proteomes" id="UP001302493"/>
    </source>
</evidence>
<reference evidence="1" key="1">
    <citation type="submission" date="2023-03" db="EMBL/GenBank/DDBJ databases">
        <title>Genome sequence of Brevundimonas nasdae SJTX8.</title>
        <authorList>
            <person name="Liang R."/>
        </authorList>
    </citation>
    <scope>NUCLEOTIDE SEQUENCE</scope>
    <source>
        <strain evidence="1">X8</strain>
    </source>
</reference>
<evidence type="ECO:0000313" key="1">
    <source>
        <dbReference type="EMBL" id="WOB78894.1"/>
    </source>
</evidence>
<keyword evidence="1" id="KW-0808">Transferase</keyword>
<organism evidence="1 2">
    <name type="scientific">Brevundimonas nasdae</name>
    <dbReference type="NCBI Taxonomy" id="172043"/>
    <lineage>
        <taxon>Bacteria</taxon>
        <taxon>Pseudomonadati</taxon>
        <taxon>Pseudomonadota</taxon>
        <taxon>Alphaproteobacteria</taxon>
        <taxon>Caulobacterales</taxon>
        <taxon>Caulobacteraceae</taxon>
        <taxon>Brevundimonas</taxon>
    </lineage>
</organism>
<protein>
    <submittedName>
        <fullName evidence="1">FkbM family methyltransferase</fullName>
    </submittedName>
</protein>
<keyword evidence="2" id="KW-1185">Reference proteome</keyword>
<name>A0ACD4VNP9_9CAUL</name>
<dbReference type="EMBL" id="CP119180">
    <property type="protein sequence ID" value="WOB78894.1"/>
    <property type="molecule type" value="Genomic_DNA"/>
</dbReference>
<accession>A0ACD4VNP9</accession>